<organism evidence="2 3">
    <name type="scientific">Pelotomaculum schinkii</name>
    <dbReference type="NCBI Taxonomy" id="78350"/>
    <lineage>
        <taxon>Bacteria</taxon>
        <taxon>Bacillati</taxon>
        <taxon>Bacillota</taxon>
        <taxon>Clostridia</taxon>
        <taxon>Eubacteriales</taxon>
        <taxon>Desulfotomaculaceae</taxon>
        <taxon>Pelotomaculum</taxon>
    </lineage>
</organism>
<protein>
    <submittedName>
        <fullName evidence="2">Helix-turn-helix domain protein</fullName>
    </submittedName>
</protein>
<evidence type="ECO:0000313" key="2">
    <source>
        <dbReference type="EMBL" id="TEB05671.1"/>
    </source>
</evidence>
<dbReference type="Proteomes" id="UP000298324">
    <property type="component" value="Unassembled WGS sequence"/>
</dbReference>
<proteinExistence type="predicted"/>
<feature type="domain" description="Transposase putative helix-turn-helix" evidence="1">
    <location>
        <begin position="1"/>
        <end position="47"/>
    </location>
</feature>
<evidence type="ECO:0000313" key="3">
    <source>
        <dbReference type="Proteomes" id="UP000298324"/>
    </source>
</evidence>
<dbReference type="AlphaFoldDB" id="A0A4Y7RAI2"/>
<evidence type="ECO:0000259" key="1">
    <source>
        <dbReference type="Pfam" id="PF12323"/>
    </source>
</evidence>
<reference evidence="2 3" key="1">
    <citation type="journal article" date="2018" name="Environ. Microbiol.">
        <title>Novel energy conservation strategies and behaviour of Pelotomaculum schinkii driving syntrophic propionate catabolism.</title>
        <authorList>
            <person name="Hidalgo-Ahumada C.A.P."/>
            <person name="Nobu M.K."/>
            <person name="Narihiro T."/>
            <person name="Tamaki H."/>
            <person name="Liu W.T."/>
            <person name="Kamagata Y."/>
            <person name="Stams A.J.M."/>
            <person name="Imachi H."/>
            <person name="Sousa D.Z."/>
        </authorList>
    </citation>
    <scope>NUCLEOTIDE SEQUENCE [LARGE SCALE GENOMIC DNA]</scope>
    <source>
        <strain evidence="2 3">HH</strain>
    </source>
</reference>
<accession>A0A4Y7RAI2</accession>
<keyword evidence="3" id="KW-1185">Reference proteome</keyword>
<dbReference type="EMBL" id="QFGA01000002">
    <property type="protein sequence ID" value="TEB05671.1"/>
    <property type="molecule type" value="Genomic_DNA"/>
</dbReference>
<dbReference type="Pfam" id="PF12323">
    <property type="entry name" value="HTH_OrfB_IS605"/>
    <property type="match status" value="1"/>
</dbReference>
<gene>
    <name evidence="2" type="ORF">Psch_02712</name>
</gene>
<name>A0A4Y7RAI2_9FIRM</name>
<dbReference type="RefSeq" id="WP_206663777.1">
    <property type="nucleotide sequence ID" value="NZ_QFGA01000002.1"/>
</dbReference>
<dbReference type="InterPro" id="IPR021027">
    <property type="entry name" value="Transposase_put_HTH"/>
</dbReference>
<sequence length="59" mass="6913">MIINRAYRYELKPNVRERILMAKHAGCARFAYNWGLARRIALYQTEKVYQCHGATPGIE</sequence>
<comment type="caution">
    <text evidence="2">The sequence shown here is derived from an EMBL/GenBank/DDBJ whole genome shotgun (WGS) entry which is preliminary data.</text>
</comment>